<protein>
    <submittedName>
        <fullName evidence="4">5217_t:CDS:1</fullName>
    </submittedName>
</protein>
<evidence type="ECO:0000313" key="5">
    <source>
        <dbReference type="Proteomes" id="UP000789405"/>
    </source>
</evidence>
<dbReference type="OrthoDB" id="10260285at2759"/>
<organism evidence="4 5">
    <name type="scientific">Dentiscutata erythropus</name>
    <dbReference type="NCBI Taxonomy" id="1348616"/>
    <lineage>
        <taxon>Eukaryota</taxon>
        <taxon>Fungi</taxon>
        <taxon>Fungi incertae sedis</taxon>
        <taxon>Mucoromycota</taxon>
        <taxon>Glomeromycotina</taxon>
        <taxon>Glomeromycetes</taxon>
        <taxon>Diversisporales</taxon>
        <taxon>Gigasporaceae</taxon>
        <taxon>Dentiscutata</taxon>
    </lineage>
</organism>
<evidence type="ECO:0000256" key="2">
    <source>
        <dbReference type="ARBA" id="ARBA00007560"/>
    </source>
</evidence>
<comment type="subcellular location">
    <subcellularLocation>
        <location evidence="1">Nucleus</location>
    </subcellularLocation>
</comment>
<evidence type="ECO:0000256" key="3">
    <source>
        <dbReference type="ARBA" id="ARBA00023242"/>
    </source>
</evidence>
<dbReference type="PANTHER" id="PTHR23188">
    <property type="entry name" value="RNA POLYMERASE II-ASSOCIATED FACTOR 1 HOMOLOG"/>
    <property type="match status" value="1"/>
</dbReference>
<dbReference type="GO" id="GO:0000993">
    <property type="term" value="F:RNA polymerase II complex binding"/>
    <property type="evidence" value="ECO:0007669"/>
    <property type="project" value="TreeGrafter"/>
</dbReference>
<proteinExistence type="inferred from homology"/>
<comment type="caution">
    <text evidence="4">The sequence shown here is derived from an EMBL/GenBank/DDBJ whole genome shotgun (WGS) entry which is preliminary data.</text>
</comment>
<dbReference type="EMBL" id="CAJVPY010002070">
    <property type="protein sequence ID" value="CAG8547390.1"/>
    <property type="molecule type" value="Genomic_DNA"/>
</dbReference>
<dbReference type="AlphaFoldDB" id="A0A9N9FMT9"/>
<dbReference type="GO" id="GO:0016593">
    <property type="term" value="C:Cdc73/Paf1 complex"/>
    <property type="evidence" value="ECO:0007669"/>
    <property type="project" value="InterPro"/>
</dbReference>
<keyword evidence="5" id="KW-1185">Reference proteome</keyword>
<evidence type="ECO:0000313" key="4">
    <source>
        <dbReference type="EMBL" id="CAG8547390.1"/>
    </source>
</evidence>
<dbReference type="GO" id="GO:0006368">
    <property type="term" value="P:transcription elongation by RNA polymerase II"/>
    <property type="evidence" value="ECO:0007669"/>
    <property type="project" value="InterPro"/>
</dbReference>
<keyword evidence="3" id="KW-0539">Nucleus</keyword>
<dbReference type="Proteomes" id="UP000789405">
    <property type="component" value="Unassembled WGS sequence"/>
</dbReference>
<gene>
    <name evidence="4" type="ORF">DERYTH_LOCUS5099</name>
</gene>
<dbReference type="InterPro" id="IPR007133">
    <property type="entry name" value="RNA_pol_II-assoc_Paf1"/>
</dbReference>
<name>A0A9N9FMT9_9GLOM</name>
<sequence>MSARPKRVRTDYLCGVRFRHLIPPPVDLPFDLRWNPDLERITDNDRTLLTFRSKHLPLFDDLDLDLSSFPSAFLEENDACLVVPPKDRVNGSTGLGLKRHSNDPKSWLRMTQYISASESVHKGGNKDKTMESRMATLKVNRKKLEQSHEEQITKIEESFKFANDPNFLKKLKHPKNSEAEPIEILSIFPEFEYKHVMVVQASFDTDPWEGFPSEDDEVRGERENNRQKRIKKSLINPVVSGDEKFLMLYVPNLETAEKLSNIRTYSNDNYRYKWVRDYETDKNQIKKNSQLLFMERYDDDDHPNEKIMVYVPFSVRWNMKRKRHTGKYRVPENYGKKTFLNYSYKAPANDEECQAESLRNEGLLEEEIESILAKRRRIEHPRL</sequence>
<dbReference type="GO" id="GO:0003682">
    <property type="term" value="F:chromatin binding"/>
    <property type="evidence" value="ECO:0007669"/>
    <property type="project" value="TreeGrafter"/>
</dbReference>
<dbReference type="PANTHER" id="PTHR23188:SF12">
    <property type="entry name" value="RNA POLYMERASE II-ASSOCIATED FACTOR 1 HOMOLOG"/>
    <property type="match status" value="1"/>
</dbReference>
<comment type="similarity">
    <text evidence="2">Belongs to the PAF1 family.</text>
</comment>
<reference evidence="4" key="1">
    <citation type="submission" date="2021-06" db="EMBL/GenBank/DDBJ databases">
        <authorList>
            <person name="Kallberg Y."/>
            <person name="Tangrot J."/>
            <person name="Rosling A."/>
        </authorList>
    </citation>
    <scope>NUCLEOTIDE SEQUENCE</scope>
    <source>
        <strain evidence="4">MA453B</strain>
    </source>
</reference>
<dbReference type="Pfam" id="PF03985">
    <property type="entry name" value="Paf1"/>
    <property type="match status" value="1"/>
</dbReference>
<accession>A0A9N9FMT9</accession>
<evidence type="ECO:0000256" key="1">
    <source>
        <dbReference type="ARBA" id="ARBA00004123"/>
    </source>
</evidence>